<keyword evidence="3" id="KW-0446">Lipid-binding</keyword>
<accession>A0A9W2ZSF7</accession>
<name>A0A9W2ZSF7_BIOGL</name>
<dbReference type="InterPro" id="IPR055261">
    <property type="entry name" value="PI_transfer_N"/>
</dbReference>
<dbReference type="InterPro" id="IPR001666">
    <property type="entry name" value="PI_transfer"/>
</dbReference>
<evidence type="ECO:0000256" key="4">
    <source>
        <dbReference type="ARBA" id="ARBA00061154"/>
    </source>
</evidence>
<proteinExistence type="inferred from homology"/>
<evidence type="ECO:0000256" key="6">
    <source>
        <dbReference type="ARBA" id="ARBA00082927"/>
    </source>
</evidence>
<sequence>MLIKEYRICMPLTVEEYRIGQLYMIAKHSHEQSEKGEGVEIVKNEVCHDPVRGVGQYTEKRIHLSNHLPSWIRALIPKVFYITEKAWNYYPYTITEYTCSFLPRFNIYIETRYEDNAGISENCLQLSQEELDKREIDFVDIVLDPLPAKHYKESEDLTRFKSIKTDRGPLQKNWASDSSPVMCSYKCVKVKFEVFGLQGKVESFTHKTVRDILLLGHRQAFAWVDEWIEMSMEDLRNYEMHTNEATNKKVMES</sequence>
<keyword evidence="8" id="KW-1185">Reference proteome</keyword>
<dbReference type="GeneID" id="106073869"/>
<dbReference type="Proteomes" id="UP001165740">
    <property type="component" value="Chromosome 2"/>
</dbReference>
<dbReference type="RefSeq" id="XP_055877844.1">
    <property type="nucleotide sequence ID" value="XM_056021869.1"/>
</dbReference>
<dbReference type="GO" id="GO:0005634">
    <property type="term" value="C:nucleus"/>
    <property type="evidence" value="ECO:0007669"/>
    <property type="project" value="UniProtKB-ARBA"/>
</dbReference>
<comment type="similarity">
    <text evidence="4">Belongs to the PtdIns transfer protein family. PI transfer class IIB subfamily.</text>
</comment>
<dbReference type="Gene3D" id="3.30.530.20">
    <property type="match status" value="1"/>
</dbReference>
<reference evidence="9" key="1">
    <citation type="submission" date="2025-08" db="UniProtKB">
        <authorList>
            <consortium name="RefSeq"/>
        </authorList>
    </citation>
    <scope>IDENTIFICATION</scope>
</reference>
<dbReference type="GO" id="GO:0008526">
    <property type="term" value="F:phosphatidylinositol transfer activity"/>
    <property type="evidence" value="ECO:0007669"/>
    <property type="project" value="TreeGrafter"/>
</dbReference>
<protein>
    <recommendedName>
        <fullName evidence="5">Cytoplasmic phosphatidylinositol transfer protein 1</fullName>
    </recommendedName>
    <alternativeName>
        <fullName evidence="6">Retinal degeneration B homolog beta</fullName>
    </alternativeName>
</protein>
<dbReference type="OMA" id="VENRPCE"/>
<dbReference type="PANTHER" id="PTHR10658">
    <property type="entry name" value="PHOSPHATIDYLINOSITOL TRANSFER PROTEIN"/>
    <property type="match status" value="1"/>
</dbReference>
<evidence type="ECO:0000313" key="9">
    <source>
        <dbReference type="RefSeq" id="XP_055877844.1"/>
    </source>
</evidence>
<dbReference type="OrthoDB" id="10053061at2759"/>
<evidence type="ECO:0000256" key="2">
    <source>
        <dbReference type="ARBA" id="ARBA00023055"/>
    </source>
</evidence>
<dbReference type="PANTHER" id="PTHR10658:SF54">
    <property type="entry name" value="CYTOPLASMIC PHOSPHATIDYLINOSITOL TRANSFER PROTEIN 1"/>
    <property type="match status" value="1"/>
</dbReference>
<evidence type="ECO:0000313" key="8">
    <source>
        <dbReference type="Proteomes" id="UP001165740"/>
    </source>
</evidence>
<dbReference type="GO" id="GO:0005737">
    <property type="term" value="C:cytoplasm"/>
    <property type="evidence" value="ECO:0007669"/>
    <property type="project" value="UniProtKB-ARBA"/>
</dbReference>
<evidence type="ECO:0000256" key="1">
    <source>
        <dbReference type="ARBA" id="ARBA00022448"/>
    </source>
</evidence>
<dbReference type="SUPFAM" id="SSF55961">
    <property type="entry name" value="Bet v1-like"/>
    <property type="match status" value="1"/>
</dbReference>
<evidence type="ECO:0000256" key="3">
    <source>
        <dbReference type="ARBA" id="ARBA00023121"/>
    </source>
</evidence>
<dbReference type="GO" id="GO:0035091">
    <property type="term" value="F:phosphatidylinositol binding"/>
    <property type="evidence" value="ECO:0007669"/>
    <property type="project" value="TreeGrafter"/>
</dbReference>
<organism evidence="8 9">
    <name type="scientific">Biomphalaria glabrata</name>
    <name type="common">Bloodfluke planorb</name>
    <name type="synonym">Freshwater snail</name>
    <dbReference type="NCBI Taxonomy" id="6526"/>
    <lineage>
        <taxon>Eukaryota</taxon>
        <taxon>Metazoa</taxon>
        <taxon>Spiralia</taxon>
        <taxon>Lophotrochozoa</taxon>
        <taxon>Mollusca</taxon>
        <taxon>Gastropoda</taxon>
        <taxon>Heterobranchia</taxon>
        <taxon>Euthyneura</taxon>
        <taxon>Panpulmonata</taxon>
        <taxon>Hygrophila</taxon>
        <taxon>Lymnaeoidea</taxon>
        <taxon>Planorbidae</taxon>
        <taxon>Biomphalaria</taxon>
    </lineage>
</organism>
<dbReference type="InterPro" id="IPR023393">
    <property type="entry name" value="START-like_dom_sf"/>
</dbReference>
<keyword evidence="2" id="KW-0445">Lipid transport</keyword>
<evidence type="ECO:0000259" key="7">
    <source>
        <dbReference type="Pfam" id="PF02121"/>
    </source>
</evidence>
<dbReference type="Pfam" id="PF02121">
    <property type="entry name" value="IP_trans"/>
    <property type="match status" value="1"/>
</dbReference>
<dbReference type="AlphaFoldDB" id="A0A9W2ZSF7"/>
<evidence type="ECO:0000256" key="5">
    <source>
        <dbReference type="ARBA" id="ARBA00068698"/>
    </source>
</evidence>
<dbReference type="PRINTS" id="PR00391">
    <property type="entry name" value="PITRANSFER"/>
</dbReference>
<gene>
    <name evidence="9" type="primary">LOC106073869</name>
</gene>
<feature type="domain" description="Phosphatidylinositol transfer protein N-terminal" evidence="7">
    <location>
        <begin position="1"/>
        <end position="243"/>
    </location>
</feature>
<keyword evidence="1" id="KW-0813">Transport</keyword>
<dbReference type="FunFam" id="3.30.530.20:FF:000011">
    <property type="entry name" value="cytoplasmic phosphatidylinositol transfer protein 1 isoform X2"/>
    <property type="match status" value="1"/>
</dbReference>